<gene>
    <name evidence="4" type="ORF">F4557_005418</name>
</gene>
<keyword evidence="2" id="KW-0812">Transmembrane</keyword>
<proteinExistence type="predicted"/>
<dbReference type="PROSITE" id="PS50011">
    <property type="entry name" value="PROTEIN_KINASE_DOM"/>
    <property type="match status" value="1"/>
</dbReference>
<dbReference type="SUPFAM" id="SSF56112">
    <property type="entry name" value="Protein kinase-like (PK-like)"/>
    <property type="match status" value="1"/>
</dbReference>
<protein>
    <recommendedName>
        <fullName evidence="3">Protein kinase domain-containing protein</fullName>
    </recommendedName>
</protein>
<dbReference type="InterPro" id="IPR000719">
    <property type="entry name" value="Prot_kinase_dom"/>
</dbReference>
<reference evidence="4 5" key="1">
    <citation type="submission" date="2020-08" db="EMBL/GenBank/DDBJ databases">
        <title>Sequencing the genomes of 1000 actinobacteria strains.</title>
        <authorList>
            <person name="Klenk H.-P."/>
        </authorList>
    </citation>
    <scope>NUCLEOTIDE SEQUENCE [LARGE SCALE GENOMIC DNA]</scope>
    <source>
        <strain evidence="4 5">DSM 44772</strain>
    </source>
</reference>
<keyword evidence="2" id="KW-0472">Membrane</keyword>
<evidence type="ECO:0000256" key="1">
    <source>
        <dbReference type="SAM" id="MobiDB-lite"/>
    </source>
</evidence>
<feature type="region of interest" description="Disordered" evidence="1">
    <location>
        <begin position="211"/>
        <end position="239"/>
    </location>
</feature>
<dbReference type="Proteomes" id="UP000549343">
    <property type="component" value="Unassembled WGS sequence"/>
</dbReference>
<evidence type="ECO:0000259" key="3">
    <source>
        <dbReference type="PROSITE" id="PS50011"/>
    </source>
</evidence>
<evidence type="ECO:0000313" key="5">
    <source>
        <dbReference type="Proteomes" id="UP000549343"/>
    </source>
</evidence>
<feature type="transmembrane region" description="Helical" evidence="2">
    <location>
        <begin position="331"/>
        <end position="351"/>
    </location>
</feature>
<dbReference type="Gene3D" id="1.10.510.10">
    <property type="entry name" value="Transferase(Phosphotransferase) domain 1"/>
    <property type="match status" value="1"/>
</dbReference>
<feature type="transmembrane region" description="Helical" evidence="2">
    <location>
        <begin position="306"/>
        <end position="325"/>
    </location>
</feature>
<name>A0A7W7IHB4_9ACTN</name>
<dbReference type="RefSeq" id="WP_184887188.1">
    <property type="nucleotide sequence ID" value="NZ_BAAAHD010000043.1"/>
</dbReference>
<dbReference type="EMBL" id="JACHMV010000001">
    <property type="protein sequence ID" value="MBB4777000.1"/>
    <property type="molecule type" value="Genomic_DNA"/>
</dbReference>
<comment type="caution">
    <text evidence="4">The sequence shown here is derived from an EMBL/GenBank/DDBJ whole genome shotgun (WGS) entry which is preliminary data.</text>
</comment>
<feature type="domain" description="Protein kinase" evidence="3">
    <location>
        <begin position="7"/>
        <end position="307"/>
    </location>
</feature>
<organism evidence="4 5">
    <name type="scientific">Actinomadura livida</name>
    <dbReference type="NCBI Taxonomy" id="79909"/>
    <lineage>
        <taxon>Bacteria</taxon>
        <taxon>Bacillati</taxon>
        <taxon>Actinomycetota</taxon>
        <taxon>Actinomycetes</taxon>
        <taxon>Streptosporangiales</taxon>
        <taxon>Thermomonosporaceae</taxon>
        <taxon>Actinomadura</taxon>
    </lineage>
</organism>
<dbReference type="GO" id="GO:0004672">
    <property type="term" value="F:protein kinase activity"/>
    <property type="evidence" value="ECO:0007669"/>
    <property type="project" value="InterPro"/>
</dbReference>
<evidence type="ECO:0000256" key="2">
    <source>
        <dbReference type="SAM" id="Phobius"/>
    </source>
</evidence>
<feature type="transmembrane region" description="Helical" evidence="2">
    <location>
        <begin position="254"/>
        <end position="285"/>
    </location>
</feature>
<accession>A0A7W7IHB4</accession>
<keyword evidence="2" id="KW-1133">Transmembrane helix</keyword>
<dbReference type="SMART" id="SM00220">
    <property type="entry name" value="S_TKc"/>
    <property type="match status" value="1"/>
</dbReference>
<dbReference type="GO" id="GO:0005524">
    <property type="term" value="F:ATP binding"/>
    <property type="evidence" value="ECO:0007669"/>
    <property type="project" value="InterPro"/>
</dbReference>
<dbReference type="InterPro" id="IPR011009">
    <property type="entry name" value="Kinase-like_dom_sf"/>
</dbReference>
<sequence>MERIGAYRLLTRPGGGAGAVRRAAGPDGRDVAIRLLPPDAAPDIARMRQVLSPYVVDVLDGEPAGPQPYVVARFVPGRPLAETVAEQGPVAGAELRRLAFGLAKALDAIHATGLAHGRLGPETILVVDGAPVVVDFGLDADAAAAGDVRAWAAAVTFAATGTSAEGTQTEGLPADLRPLVAAAAAPDPAARPTAAALVEALSRLDLPAVPSARPSAEPLSPRPAPAPGPHAGEREPATALRARGPAVARGWARLLAAMAVVIAVALAVIAPIAGLLLTLGAVTLLRAAWEPSLPRALGRTLLTVPYAAAATVAVPLGLVAVSAFGGEIDSLSAAAFGAGAGAAVLWTGPGVSAPRRQLERMFLPVVRRPRRLAAAVAVLGGLALLAGVGALALTPSFSPLYGLQGSVEGAMDRLQTAVNRF</sequence>
<feature type="transmembrane region" description="Helical" evidence="2">
    <location>
        <begin position="372"/>
        <end position="393"/>
    </location>
</feature>
<evidence type="ECO:0000313" key="4">
    <source>
        <dbReference type="EMBL" id="MBB4777000.1"/>
    </source>
</evidence>
<dbReference type="AlphaFoldDB" id="A0A7W7IHB4"/>